<dbReference type="SMART" id="SM00717">
    <property type="entry name" value="SANT"/>
    <property type="match status" value="1"/>
</dbReference>
<feature type="domain" description="MADF" evidence="2">
    <location>
        <begin position="13"/>
        <end position="101"/>
    </location>
</feature>
<dbReference type="PANTHER" id="PTHR12243:SF60">
    <property type="entry name" value="SI:CH211-15D5.12-RELATED"/>
    <property type="match status" value="1"/>
</dbReference>
<accession>A0AAV0WLZ2</accession>
<reference evidence="3 4" key="1">
    <citation type="submission" date="2023-01" db="EMBL/GenBank/DDBJ databases">
        <authorList>
            <person name="Whitehead M."/>
        </authorList>
    </citation>
    <scope>NUCLEOTIDE SEQUENCE [LARGE SCALE GENOMIC DNA]</scope>
</reference>
<dbReference type="PROSITE" id="PS51029">
    <property type="entry name" value="MADF"/>
    <property type="match status" value="1"/>
</dbReference>
<dbReference type="PANTHER" id="PTHR12243">
    <property type="entry name" value="MADF DOMAIN TRANSCRIPTION FACTOR"/>
    <property type="match status" value="1"/>
</dbReference>
<dbReference type="GO" id="GO:0006357">
    <property type="term" value="P:regulation of transcription by RNA polymerase II"/>
    <property type="evidence" value="ECO:0007669"/>
    <property type="project" value="TreeGrafter"/>
</dbReference>
<evidence type="ECO:0008006" key="5">
    <source>
        <dbReference type="Google" id="ProtNLM"/>
    </source>
</evidence>
<evidence type="ECO:0000313" key="3">
    <source>
        <dbReference type="EMBL" id="CAI6356652.1"/>
    </source>
</evidence>
<dbReference type="SMART" id="SM00595">
    <property type="entry name" value="MADF"/>
    <property type="match status" value="1"/>
</dbReference>
<dbReference type="InterPro" id="IPR039353">
    <property type="entry name" value="TF_Adf1"/>
</dbReference>
<dbReference type="GO" id="GO:0005634">
    <property type="term" value="C:nucleus"/>
    <property type="evidence" value="ECO:0007669"/>
    <property type="project" value="TreeGrafter"/>
</dbReference>
<dbReference type="InterPro" id="IPR001005">
    <property type="entry name" value="SANT/Myb"/>
</dbReference>
<proteinExistence type="predicted"/>
<evidence type="ECO:0000259" key="2">
    <source>
        <dbReference type="PROSITE" id="PS51029"/>
    </source>
</evidence>
<sequence length="104" mass="12387">MESRSFNVMDDEKLIEVIRNYPVIYKLSDKNYKDNCIKDNVWKEISQSIVKNVNDCKTRWRTIRDSYKKNLKKRRLGTGSAATTKSKYNDDSLSFLDNIENERR</sequence>
<dbReference type="Proteomes" id="UP001160148">
    <property type="component" value="Unassembled WGS sequence"/>
</dbReference>
<dbReference type="Gene3D" id="1.10.10.60">
    <property type="entry name" value="Homeodomain-like"/>
    <property type="match status" value="1"/>
</dbReference>
<dbReference type="GO" id="GO:0005667">
    <property type="term" value="C:transcription regulator complex"/>
    <property type="evidence" value="ECO:0007669"/>
    <property type="project" value="TreeGrafter"/>
</dbReference>
<comment type="caution">
    <text evidence="3">The sequence shown here is derived from an EMBL/GenBank/DDBJ whole genome shotgun (WGS) entry which is preliminary data.</text>
</comment>
<dbReference type="EMBL" id="CARXXK010000002">
    <property type="protein sequence ID" value="CAI6356652.1"/>
    <property type="molecule type" value="Genomic_DNA"/>
</dbReference>
<dbReference type="AlphaFoldDB" id="A0AAV0WLZ2"/>
<dbReference type="PROSITE" id="PS50090">
    <property type="entry name" value="MYB_LIKE"/>
    <property type="match status" value="1"/>
</dbReference>
<organism evidence="3 4">
    <name type="scientific">Macrosiphum euphorbiae</name>
    <name type="common">potato aphid</name>
    <dbReference type="NCBI Taxonomy" id="13131"/>
    <lineage>
        <taxon>Eukaryota</taxon>
        <taxon>Metazoa</taxon>
        <taxon>Ecdysozoa</taxon>
        <taxon>Arthropoda</taxon>
        <taxon>Hexapoda</taxon>
        <taxon>Insecta</taxon>
        <taxon>Pterygota</taxon>
        <taxon>Neoptera</taxon>
        <taxon>Paraneoptera</taxon>
        <taxon>Hemiptera</taxon>
        <taxon>Sternorrhyncha</taxon>
        <taxon>Aphidomorpha</taxon>
        <taxon>Aphidoidea</taxon>
        <taxon>Aphididae</taxon>
        <taxon>Macrosiphini</taxon>
        <taxon>Macrosiphum</taxon>
    </lineage>
</organism>
<dbReference type="Pfam" id="PF10545">
    <property type="entry name" value="MADF_DNA_bdg"/>
    <property type="match status" value="1"/>
</dbReference>
<evidence type="ECO:0000313" key="4">
    <source>
        <dbReference type="Proteomes" id="UP001160148"/>
    </source>
</evidence>
<evidence type="ECO:0000259" key="1">
    <source>
        <dbReference type="PROSITE" id="PS50090"/>
    </source>
</evidence>
<feature type="domain" description="Myb-like" evidence="1">
    <location>
        <begin position="1"/>
        <end position="64"/>
    </location>
</feature>
<name>A0AAV0WLZ2_9HEMI</name>
<keyword evidence="4" id="KW-1185">Reference proteome</keyword>
<dbReference type="InterPro" id="IPR006578">
    <property type="entry name" value="MADF-dom"/>
</dbReference>
<protein>
    <recommendedName>
        <fullName evidence="5">Transcription factor Adf-1</fullName>
    </recommendedName>
</protein>
<gene>
    <name evidence="3" type="ORF">MEUPH1_LOCUS12365</name>
</gene>